<name>A0ACC3DP93_9PEZI</name>
<accession>A0ACC3DP93</accession>
<dbReference type="EMBL" id="JAWDJW010001938">
    <property type="protein sequence ID" value="KAK3078387.1"/>
    <property type="molecule type" value="Genomic_DNA"/>
</dbReference>
<dbReference type="Proteomes" id="UP001186974">
    <property type="component" value="Unassembled WGS sequence"/>
</dbReference>
<protein>
    <submittedName>
        <fullName evidence="1">Uncharacterized protein</fullName>
    </submittedName>
</protein>
<proteinExistence type="predicted"/>
<sequence>MLFHTPLVAATAATCAARTNLYVASYSGNVTSLSLTNARLDFSSTTNFCGPSPSWLTWDSFNRLLYCTDEGLNQPEGSVSSFKAAVDGGLAGLGRQTTIPGPVSAVKFGSSFYRGLAVAH</sequence>
<reference evidence="1" key="1">
    <citation type="submission" date="2024-09" db="EMBL/GenBank/DDBJ databases">
        <title>Black Yeasts Isolated from many extreme environments.</title>
        <authorList>
            <person name="Coleine C."/>
            <person name="Stajich J.E."/>
            <person name="Selbmann L."/>
        </authorList>
    </citation>
    <scope>NUCLEOTIDE SEQUENCE</scope>
    <source>
        <strain evidence="1">CCFEE 5737</strain>
    </source>
</reference>
<evidence type="ECO:0000313" key="1">
    <source>
        <dbReference type="EMBL" id="KAK3078387.1"/>
    </source>
</evidence>
<evidence type="ECO:0000313" key="2">
    <source>
        <dbReference type="Proteomes" id="UP001186974"/>
    </source>
</evidence>
<keyword evidence="2" id="KW-1185">Reference proteome</keyword>
<organism evidence="1 2">
    <name type="scientific">Coniosporium uncinatum</name>
    <dbReference type="NCBI Taxonomy" id="93489"/>
    <lineage>
        <taxon>Eukaryota</taxon>
        <taxon>Fungi</taxon>
        <taxon>Dikarya</taxon>
        <taxon>Ascomycota</taxon>
        <taxon>Pezizomycotina</taxon>
        <taxon>Dothideomycetes</taxon>
        <taxon>Dothideomycetes incertae sedis</taxon>
        <taxon>Coniosporium</taxon>
    </lineage>
</organism>
<gene>
    <name evidence="1" type="ORF">LTS18_007634</name>
</gene>
<comment type="caution">
    <text evidence="1">The sequence shown here is derived from an EMBL/GenBank/DDBJ whole genome shotgun (WGS) entry which is preliminary data.</text>
</comment>